<dbReference type="InterPro" id="IPR012334">
    <property type="entry name" value="Pectin_lyas_fold"/>
</dbReference>
<evidence type="ECO:0000256" key="1">
    <source>
        <dbReference type="ARBA" id="ARBA00010980"/>
    </source>
</evidence>
<protein>
    <submittedName>
        <fullName evidence="3">Uncharacterized protein</fullName>
    </submittedName>
</protein>
<comment type="similarity">
    <text evidence="1">Belongs to the polysaccharide lyase 1 family.</text>
</comment>
<dbReference type="InterPro" id="IPR011050">
    <property type="entry name" value="Pectin_lyase_fold/virulence"/>
</dbReference>
<dbReference type="InterPro" id="IPR018082">
    <property type="entry name" value="AmbAllergen"/>
</dbReference>
<gene>
    <name evidence="3" type="ORF">PVK06_017239</name>
</gene>
<comment type="caution">
    <text evidence="3">The sequence shown here is derived from an EMBL/GenBank/DDBJ whole genome shotgun (WGS) entry which is preliminary data.</text>
</comment>
<dbReference type="InterPro" id="IPR045032">
    <property type="entry name" value="PEL"/>
</dbReference>
<keyword evidence="4" id="KW-1185">Reference proteome</keyword>
<organism evidence="3 4">
    <name type="scientific">Gossypium arboreum</name>
    <name type="common">Tree cotton</name>
    <name type="synonym">Gossypium nanking</name>
    <dbReference type="NCBI Taxonomy" id="29729"/>
    <lineage>
        <taxon>Eukaryota</taxon>
        <taxon>Viridiplantae</taxon>
        <taxon>Streptophyta</taxon>
        <taxon>Embryophyta</taxon>
        <taxon>Tracheophyta</taxon>
        <taxon>Spermatophyta</taxon>
        <taxon>Magnoliopsida</taxon>
        <taxon>eudicotyledons</taxon>
        <taxon>Gunneridae</taxon>
        <taxon>Pentapetalae</taxon>
        <taxon>rosids</taxon>
        <taxon>malvids</taxon>
        <taxon>Malvales</taxon>
        <taxon>Malvaceae</taxon>
        <taxon>Malvoideae</taxon>
        <taxon>Gossypium</taxon>
    </lineage>
</organism>
<dbReference type="PRINTS" id="PR00807">
    <property type="entry name" value="AMBALLERGEN"/>
</dbReference>
<evidence type="ECO:0000313" key="4">
    <source>
        <dbReference type="Proteomes" id="UP001358586"/>
    </source>
</evidence>
<accession>A0ABR0Q2N9</accession>
<dbReference type="EMBL" id="JARKNE010000005">
    <property type="protein sequence ID" value="KAK5833414.1"/>
    <property type="molecule type" value="Genomic_DNA"/>
</dbReference>
<dbReference type="PANTHER" id="PTHR31683">
    <property type="entry name" value="PECTATE LYASE 18-RELATED"/>
    <property type="match status" value="1"/>
</dbReference>
<reference evidence="3 4" key="1">
    <citation type="submission" date="2023-03" db="EMBL/GenBank/DDBJ databases">
        <title>WGS of Gossypium arboreum.</title>
        <authorList>
            <person name="Yu D."/>
        </authorList>
    </citation>
    <scope>NUCLEOTIDE SEQUENCE [LARGE SCALE GENOMIC DNA]</scope>
    <source>
        <tissue evidence="3">Leaf</tissue>
    </source>
</reference>
<keyword evidence="2" id="KW-0732">Signal</keyword>
<evidence type="ECO:0000313" key="3">
    <source>
        <dbReference type="EMBL" id="KAK5833414.1"/>
    </source>
</evidence>
<dbReference type="PANTHER" id="PTHR31683:SF208">
    <property type="entry name" value="PECTATE LYASE"/>
    <property type="match status" value="1"/>
</dbReference>
<name>A0ABR0Q2N9_GOSAR</name>
<sequence>MVVYCAPRFARGTSGGMDGEFYVVTDPSDDVSNPKLGTLHDVVIQTEPLLITFKRPMTIKLE</sequence>
<dbReference type="Gene3D" id="2.160.20.10">
    <property type="entry name" value="Single-stranded right-handed beta-helix, Pectin lyase-like"/>
    <property type="match status" value="1"/>
</dbReference>
<dbReference type="SUPFAM" id="SSF51126">
    <property type="entry name" value="Pectin lyase-like"/>
    <property type="match status" value="1"/>
</dbReference>
<proteinExistence type="inferred from homology"/>
<dbReference type="Proteomes" id="UP001358586">
    <property type="component" value="Chromosome 5"/>
</dbReference>
<evidence type="ECO:0000256" key="2">
    <source>
        <dbReference type="ARBA" id="ARBA00022729"/>
    </source>
</evidence>